<dbReference type="AlphaFoldDB" id="A0A164E0N1"/>
<keyword evidence="2" id="KW-1185">Reference proteome</keyword>
<dbReference type="OrthoDB" id="6629168at2759"/>
<dbReference type="PANTHER" id="PTHR46113:SF1">
    <property type="entry name" value="PEPTIDASE M17 LEUCYL AMINOPEPTIDASE N-TERMINAL DOMAIN-CONTAINING PROTEIN"/>
    <property type="match status" value="1"/>
</dbReference>
<protein>
    <submittedName>
        <fullName evidence="1">Uncharacterized protein</fullName>
    </submittedName>
</protein>
<dbReference type="EMBL" id="LRGB01025411">
    <property type="protein sequence ID" value="KZR96305.1"/>
    <property type="molecule type" value="Genomic_DNA"/>
</dbReference>
<evidence type="ECO:0000313" key="1">
    <source>
        <dbReference type="EMBL" id="KZR96305.1"/>
    </source>
</evidence>
<reference evidence="1 2" key="1">
    <citation type="submission" date="2016-03" db="EMBL/GenBank/DDBJ databases">
        <title>EvidentialGene: Evidence-directed Construction of Genes on Genomes.</title>
        <authorList>
            <person name="Gilbert D.G."/>
            <person name="Choi J.-H."/>
            <person name="Mockaitis K."/>
            <person name="Colbourne J."/>
            <person name="Pfrender M."/>
        </authorList>
    </citation>
    <scope>NUCLEOTIDE SEQUENCE [LARGE SCALE GENOMIC DNA]</scope>
    <source>
        <strain evidence="1 2">Xinb3</strain>
        <tissue evidence="1">Complete organism</tissue>
    </source>
</reference>
<name>A0A164E0N1_9CRUS</name>
<accession>A0A164E0N1</accession>
<evidence type="ECO:0000313" key="2">
    <source>
        <dbReference type="Proteomes" id="UP000076858"/>
    </source>
</evidence>
<sequence>MKFILSMFQMRSLVQEIVRQRECLGDFRILFVKDLALFEAGEYSDDINSIVNSVSAWGVELYENETFPREDYCELLELTLVYLGVPVFPFAFRKPGLLCVELIITRDLWHFVALFYTEAFLRSRLVTVAPASDLKFLSHMFLYKQVDEIALTAAIKSTYNHLWYLCEELVIFLIFHRELPSDLRQQLLNRLLEFPRPKSFLFRKPHFPTFDLSVIEYPRQLLNFLGPRSWLVFELLGLKNESLDWMMVPLCYWEKTFGYSKIEEKIRGLEVVNDCAERAVKLITDFKDVCVNVEEQ</sequence>
<organism evidence="1 2">
    <name type="scientific">Daphnia magna</name>
    <dbReference type="NCBI Taxonomy" id="35525"/>
    <lineage>
        <taxon>Eukaryota</taxon>
        <taxon>Metazoa</taxon>
        <taxon>Ecdysozoa</taxon>
        <taxon>Arthropoda</taxon>
        <taxon>Crustacea</taxon>
        <taxon>Branchiopoda</taxon>
        <taxon>Diplostraca</taxon>
        <taxon>Cladocera</taxon>
        <taxon>Anomopoda</taxon>
        <taxon>Daphniidae</taxon>
        <taxon>Daphnia</taxon>
    </lineage>
</organism>
<proteinExistence type="predicted"/>
<comment type="caution">
    <text evidence="1">The sequence shown here is derived from an EMBL/GenBank/DDBJ whole genome shotgun (WGS) entry which is preliminary data.</text>
</comment>
<dbReference type="Proteomes" id="UP000076858">
    <property type="component" value="Unassembled WGS sequence"/>
</dbReference>
<dbReference type="PANTHER" id="PTHR46113">
    <property type="entry name" value="SNAC DOMAIN-CONTAINING PROTEIN"/>
    <property type="match status" value="1"/>
</dbReference>
<gene>
    <name evidence="1" type="ORF">APZ42_009432</name>
</gene>